<proteinExistence type="predicted"/>
<dbReference type="AlphaFoldDB" id="A0A4R0HRA1"/>
<dbReference type="OrthoDB" id="9995596at2"/>
<name>A0A4R0HRA1_9ENTR</name>
<keyword evidence="2" id="KW-1185">Reference proteome</keyword>
<reference evidence="1 2" key="1">
    <citation type="submission" date="2019-02" db="EMBL/GenBank/DDBJ databases">
        <title>The draft genome of Kosakonia quasisacchari strain WCHKQ120001.</title>
        <authorList>
            <person name="Wang C."/>
            <person name="Feng Y."/>
            <person name="Zong Z."/>
        </authorList>
    </citation>
    <scope>NUCLEOTIDE SEQUENCE [LARGE SCALE GENOMIC DNA]</scope>
    <source>
        <strain evidence="1 2">WCHKQ120001</strain>
    </source>
</reference>
<comment type="caution">
    <text evidence="1">The sequence shown here is derived from an EMBL/GenBank/DDBJ whole genome shotgun (WGS) entry which is preliminary data.</text>
</comment>
<organism evidence="1 2">
    <name type="scientific">Kosakonia quasisacchari</name>
    <dbReference type="NCBI Taxonomy" id="2529380"/>
    <lineage>
        <taxon>Bacteria</taxon>
        <taxon>Pseudomonadati</taxon>
        <taxon>Pseudomonadota</taxon>
        <taxon>Gammaproteobacteria</taxon>
        <taxon>Enterobacterales</taxon>
        <taxon>Enterobacteriaceae</taxon>
        <taxon>Kosakonia</taxon>
    </lineage>
</organism>
<dbReference type="EMBL" id="SJOP01000006">
    <property type="protein sequence ID" value="TCC12600.1"/>
    <property type="molecule type" value="Genomic_DNA"/>
</dbReference>
<evidence type="ECO:0000313" key="2">
    <source>
        <dbReference type="Proteomes" id="UP000291793"/>
    </source>
</evidence>
<protein>
    <submittedName>
        <fullName evidence="1">Uncharacterized protein</fullName>
    </submittedName>
</protein>
<sequence length="65" mass="7713">MQSNSGTIFSYTLRRAVSIVRWWRVSPRDRVELPEVLIGERNPQGCTLELHQPAQMRRFFFTFSL</sequence>
<dbReference type="Proteomes" id="UP000291793">
    <property type="component" value="Unassembled WGS sequence"/>
</dbReference>
<accession>A0A4R0HRA1</accession>
<gene>
    <name evidence="1" type="ORF">E0L21_08125</name>
</gene>
<evidence type="ECO:0000313" key="1">
    <source>
        <dbReference type="EMBL" id="TCC12600.1"/>
    </source>
</evidence>